<comment type="caution">
    <text evidence="8">The sequence shown here is derived from an EMBL/GenBank/DDBJ whole genome shotgun (WGS) entry which is preliminary data.</text>
</comment>
<sequence>MHPQVKNIYGYSESLLEISISEKKVDQFINDSFYIIDLVSANSSLISIFTSHFISKSEIYTLIDKIFDSKIDTYMINFLKVICKNNLFSHYNQILIKFIKLANAYLGQSWGQIQSAFPLSPSEIAKFEDLISQKLNKKIVLRPKVNPKLISGIKISIDNHIFEHSLSSQLRSLKQKLIKNI</sequence>
<comment type="similarity">
    <text evidence="7">Belongs to the ATPase delta chain family.</text>
</comment>
<dbReference type="Gene3D" id="1.10.520.20">
    <property type="entry name" value="N-terminal domain of the delta subunit of the F1F0-ATP synthase"/>
    <property type="match status" value="1"/>
</dbReference>
<evidence type="ECO:0000313" key="8">
    <source>
        <dbReference type="EMBL" id="EXU61214.1"/>
    </source>
</evidence>
<dbReference type="STRING" id="1188239.MOVI_2570"/>
<gene>
    <name evidence="7 8" type="primary">atpH</name>
    <name evidence="8" type="ORF">MOVI_2570</name>
</gene>
<dbReference type="EMBL" id="JFAD01000014">
    <property type="protein sequence ID" value="EXU61214.1"/>
    <property type="molecule type" value="Genomic_DNA"/>
</dbReference>
<organism evidence="8 9">
    <name type="scientific">Mesomycoplasma ovipneumoniae 14811</name>
    <dbReference type="NCBI Taxonomy" id="1188239"/>
    <lineage>
        <taxon>Bacteria</taxon>
        <taxon>Bacillati</taxon>
        <taxon>Mycoplasmatota</taxon>
        <taxon>Mycoplasmoidales</taxon>
        <taxon>Metamycoplasmataceae</taxon>
        <taxon>Mesomycoplasma</taxon>
    </lineage>
</organism>
<evidence type="ECO:0000256" key="7">
    <source>
        <dbReference type="HAMAP-Rule" id="MF_01416"/>
    </source>
</evidence>
<name>A0A014L736_9BACT</name>
<dbReference type="InterPro" id="IPR026015">
    <property type="entry name" value="ATP_synth_OSCP/delta_N_sf"/>
</dbReference>
<dbReference type="RefSeq" id="WP_044284101.1">
    <property type="nucleotide sequence ID" value="NZ_JFAD01000014.1"/>
</dbReference>
<dbReference type="GO" id="GO:0045259">
    <property type="term" value="C:proton-transporting ATP synthase complex"/>
    <property type="evidence" value="ECO:0007669"/>
    <property type="project" value="UniProtKB-KW"/>
</dbReference>
<dbReference type="eggNOG" id="COG0712">
    <property type="taxonomic scope" value="Bacteria"/>
</dbReference>
<comment type="function">
    <text evidence="7">This protein is part of the stalk that links CF(0) to CF(1). It either transmits conformational changes from CF(0) to CF(1) or is implicated in proton conduction.</text>
</comment>
<dbReference type="NCBIfam" id="NF009975">
    <property type="entry name" value="PRK13436.1"/>
    <property type="match status" value="1"/>
</dbReference>
<keyword evidence="2 7" id="KW-0813">Transport</keyword>
<evidence type="ECO:0000256" key="4">
    <source>
        <dbReference type="ARBA" id="ARBA00023065"/>
    </source>
</evidence>
<keyword evidence="6 7" id="KW-0066">ATP synthesis</keyword>
<dbReference type="InterPro" id="IPR000711">
    <property type="entry name" value="ATPase_OSCP/dsu"/>
</dbReference>
<evidence type="ECO:0000256" key="2">
    <source>
        <dbReference type="ARBA" id="ARBA00022448"/>
    </source>
</evidence>
<evidence type="ECO:0000256" key="1">
    <source>
        <dbReference type="ARBA" id="ARBA00004370"/>
    </source>
</evidence>
<reference evidence="8 9" key="1">
    <citation type="submission" date="2014-03" db="EMBL/GenBank/DDBJ databases">
        <title>Genome sequence of Mycoplasma ovipneumoniae strain 14811.</title>
        <authorList>
            <person name="Sirand-Pugnet P."/>
            <person name="Breton M."/>
            <person name="Dordet-Frisoni E."/>
            <person name="Baranowski E."/>
            <person name="Barre A."/>
            <person name="Couture C."/>
            <person name="Dupuy V."/>
            <person name="Gaurivaud P."/>
            <person name="Jacob D."/>
            <person name="Lemaitre C."/>
            <person name="Manso-Silvan L."/>
            <person name="Nikolski M."/>
            <person name="Nouvel L.-X."/>
            <person name="Poumarat F."/>
            <person name="Tardy F."/>
            <person name="Thebault P."/>
            <person name="Theil S."/>
            <person name="Citti C."/>
            <person name="Thiaucourt F."/>
            <person name="Blanchard A."/>
        </authorList>
    </citation>
    <scope>NUCLEOTIDE SEQUENCE [LARGE SCALE GENOMIC DNA]</scope>
    <source>
        <strain evidence="8 9">14811</strain>
    </source>
</reference>
<accession>A0A014L736</accession>
<proteinExistence type="inferred from homology"/>
<keyword evidence="7" id="KW-0139">CF(1)</keyword>
<dbReference type="HAMAP" id="MF_01416">
    <property type="entry name" value="ATP_synth_delta_bact"/>
    <property type="match status" value="1"/>
</dbReference>
<keyword evidence="3 7" id="KW-0375">Hydrogen ion transport</keyword>
<dbReference type="Pfam" id="PF00213">
    <property type="entry name" value="OSCP"/>
    <property type="match status" value="1"/>
</dbReference>
<dbReference type="PRINTS" id="PR00125">
    <property type="entry name" value="ATPASEDELTA"/>
</dbReference>
<dbReference type="GO" id="GO:0005886">
    <property type="term" value="C:plasma membrane"/>
    <property type="evidence" value="ECO:0007669"/>
    <property type="project" value="UniProtKB-SubCell"/>
</dbReference>
<dbReference type="GO" id="GO:0046933">
    <property type="term" value="F:proton-transporting ATP synthase activity, rotational mechanism"/>
    <property type="evidence" value="ECO:0007669"/>
    <property type="project" value="UniProtKB-UniRule"/>
</dbReference>
<comment type="subcellular location">
    <subcellularLocation>
        <location evidence="7">Cell membrane</location>
        <topology evidence="7">Peripheral membrane protein</topology>
    </subcellularLocation>
    <subcellularLocation>
        <location evidence="1">Membrane</location>
    </subcellularLocation>
</comment>
<evidence type="ECO:0000256" key="6">
    <source>
        <dbReference type="ARBA" id="ARBA00023310"/>
    </source>
</evidence>
<dbReference type="AlphaFoldDB" id="A0A014L736"/>
<comment type="function">
    <text evidence="7">F(1)F(0) ATP synthase produces ATP from ADP in the presence of a proton or sodium gradient. F-type ATPases consist of two structural domains, F(1) containing the extramembraneous catalytic core and F(0) containing the membrane proton channel, linked together by a central stalk and a peripheral stalk. During catalysis, ATP synthesis in the catalytic domain of F(1) is coupled via a rotary mechanism of the central stalk subunits to proton translocation.</text>
</comment>
<dbReference type="PANTHER" id="PTHR11910">
    <property type="entry name" value="ATP SYNTHASE DELTA CHAIN"/>
    <property type="match status" value="1"/>
</dbReference>
<keyword evidence="7" id="KW-1003">Cell membrane</keyword>
<dbReference type="SUPFAM" id="SSF47928">
    <property type="entry name" value="N-terminal domain of the delta subunit of the F1F0-ATP synthase"/>
    <property type="match status" value="1"/>
</dbReference>
<keyword evidence="4 7" id="KW-0406">Ion transport</keyword>
<evidence type="ECO:0000256" key="3">
    <source>
        <dbReference type="ARBA" id="ARBA00022781"/>
    </source>
</evidence>
<evidence type="ECO:0000313" key="9">
    <source>
        <dbReference type="Proteomes" id="UP000020977"/>
    </source>
</evidence>
<evidence type="ECO:0000256" key="5">
    <source>
        <dbReference type="ARBA" id="ARBA00023136"/>
    </source>
</evidence>
<dbReference type="NCBIfam" id="TIGR01145">
    <property type="entry name" value="ATP_synt_delta"/>
    <property type="match status" value="1"/>
</dbReference>
<keyword evidence="5 7" id="KW-0472">Membrane</keyword>
<protein>
    <recommendedName>
        <fullName evidence="7">ATP synthase subunit delta</fullName>
    </recommendedName>
    <alternativeName>
        <fullName evidence="7">ATP synthase F(1) sector subunit delta</fullName>
    </alternativeName>
    <alternativeName>
        <fullName evidence="7">F-type ATPase subunit delta</fullName>
        <shortName evidence="7">F-ATPase subunit delta</shortName>
    </alternativeName>
</protein>
<dbReference type="Proteomes" id="UP000020977">
    <property type="component" value="Unassembled WGS sequence"/>
</dbReference>